<gene>
    <name evidence="2" type="ORF">H4R18_000585</name>
</gene>
<evidence type="ECO:0000313" key="2">
    <source>
        <dbReference type="EMBL" id="KAJ2785374.1"/>
    </source>
</evidence>
<feature type="domain" description="Arrestin-like N-terminal" evidence="1">
    <location>
        <begin position="140"/>
        <end position="185"/>
    </location>
</feature>
<dbReference type="EMBL" id="JANBUL010000012">
    <property type="protein sequence ID" value="KAJ2785374.1"/>
    <property type="molecule type" value="Genomic_DNA"/>
</dbReference>
<dbReference type="AlphaFoldDB" id="A0A9W8LLI6"/>
<dbReference type="Proteomes" id="UP001140217">
    <property type="component" value="Unassembled WGS sequence"/>
</dbReference>
<dbReference type="InterPro" id="IPR014752">
    <property type="entry name" value="Arrestin-like_C"/>
</dbReference>
<proteinExistence type="predicted"/>
<dbReference type="OrthoDB" id="2333384at2759"/>
<keyword evidence="3" id="KW-1185">Reference proteome</keyword>
<protein>
    <recommendedName>
        <fullName evidence="1">Arrestin-like N-terminal domain-containing protein</fullName>
    </recommendedName>
</protein>
<evidence type="ECO:0000313" key="3">
    <source>
        <dbReference type="Proteomes" id="UP001140217"/>
    </source>
</evidence>
<dbReference type="Pfam" id="PF00339">
    <property type="entry name" value="Arrestin_N"/>
    <property type="match status" value="1"/>
</dbReference>
<dbReference type="InterPro" id="IPR011021">
    <property type="entry name" value="Arrestin-like_N"/>
</dbReference>
<comment type="caution">
    <text evidence="2">The sequence shown here is derived from an EMBL/GenBank/DDBJ whole genome shotgun (WGS) entry which is preliminary data.</text>
</comment>
<organism evidence="2 3">
    <name type="scientific">Coemansia javaensis</name>
    <dbReference type="NCBI Taxonomy" id="2761396"/>
    <lineage>
        <taxon>Eukaryota</taxon>
        <taxon>Fungi</taxon>
        <taxon>Fungi incertae sedis</taxon>
        <taxon>Zoopagomycota</taxon>
        <taxon>Kickxellomycotina</taxon>
        <taxon>Kickxellomycetes</taxon>
        <taxon>Kickxellales</taxon>
        <taxon>Kickxellaceae</taxon>
        <taxon>Coemansia</taxon>
    </lineage>
</organism>
<reference evidence="2" key="1">
    <citation type="submission" date="2022-07" db="EMBL/GenBank/DDBJ databases">
        <title>Phylogenomic reconstructions and comparative analyses of Kickxellomycotina fungi.</title>
        <authorList>
            <person name="Reynolds N.K."/>
            <person name="Stajich J.E."/>
            <person name="Barry K."/>
            <person name="Grigoriev I.V."/>
            <person name="Crous P."/>
            <person name="Smith M.E."/>
        </authorList>
    </citation>
    <scope>NUCLEOTIDE SEQUENCE</scope>
    <source>
        <strain evidence="2">NBRC 105414</strain>
    </source>
</reference>
<name>A0A9W8LLI6_9FUNG</name>
<dbReference type="Gene3D" id="2.60.40.640">
    <property type="match status" value="1"/>
</dbReference>
<sequence>MFAGSGQVSVSVHPRTTAVVLQRGAASSNILVGYVALEVRRATRVAALDVRFAGDQRLDMREGEGPSGTALSVRRRCAHVVHVLVDGSSSNGSLGAAAVESARVRSPGSAAAAARGAYAAAAAAAPAARRSRGPQQARRRGRAVELAPGEYRFPFELALPSGLASSVESPLGGVAYRLSAVLRRRRAGWLGSAAATESPAVAIDVYQAQCLGPRLRANPLLLGFPSLQALLATPLLLEATVAGGRWRLTVCSPSSRALVLGGALKLHLYATRVGAPDAPAPGGCLVLAEFDAALYELTTHAVPGSAVAPQTTRRRVAGTSLCLWSHRQQKQQHGACQSAATLRGPWALDPQTVDALGDAFDELPSVASLALALPRGGPRAVQASSAAPVFSVAHELVVRVRACEGLGADDPAACAMPACTMPARAAFASPVVVLPDGLAGADAAGLLPLPSYGAIAKDLVLASAADAAAFVSAAAAPPPPPLPRPPPYAMAVL</sequence>
<evidence type="ECO:0000259" key="1">
    <source>
        <dbReference type="Pfam" id="PF00339"/>
    </source>
</evidence>
<accession>A0A9W8LLI6</accession>